<reference evidence="1" key="1">
    <citation type="journal article" date="2015" name="Nature">
        <title>Complex archaea that bridge the gap between prokaryotes and eukaryotes.</title>
        <authorList>
            <person name="Spang A."/>
            <person name="Saw J.H."/>
            <person name="Jorgensen S.L."/>
            <person name="Zaremba-Niedzwiedzka K."/>
            <person name="Martijn J."/>
            <person name="Lind A.E."/>
            <person name="van Eijk R."/>
            <person name="Schleper C."/>
            <person name="Guy L."/>
            <person name="Ettema T.J."/>
        </authorList>
    </citation>
    <scope>NUCLEOTIDE SEQUENCE</scope>
</reference>
<dbReference type="InterPro" id="IPR036249">
    <property type="entry name" value="Thioredoxin-like_sf"/>
</dbReference>
<proteinExistence type="predicted"/>
<sequence length="642" mass="71488">MRIVKYSVFLFCAMTASAAPSERVADYDAALAYAAANDKDIVVYQRGSDWSQLGEMLYNDVWQKSALTDALGDGFVLVAVDRQENLGAKPVVGRPPVDAPTSYQRTLAPQKYLEQTVELEKPLSACDITKVTSEEEVEYTRQADGSWLASGKNPANDTITLELVPAIDGRIIRLDFLLDDSLPGKGPGRAPNGNFAISEIEVAGPDDSVISSEAAWANAGPAKWVAALLIDGISANNDNQWLADGHFHLRRTVFLVLNKPVKKGTPITVKLICVSPWASHIPGRIHAAVLNDKELASTLSRHFTADQARLKNAKFTWLGDDVPRVSLMDKEGRPVDSFDNPRDGLTPTALAETIKAMMKKRAERDNFWAKAKIVNGDAKAEHLLKGLEALGDGLLFDPKYLPVHTEIKAADPDDSSGCARRLQFAPDPRTLPKLVNDALALTADKKYEEALAQLDKEIKNPQNKWLTPEQVQRIMIGKFHVYLRWPDNQEQRFEIQRQIRDHDPTTFWGLGAAGYLEMHGKTREPHALCYGWLAAHVKPGTHTWTYSMGTQMYFDHKGKYTFRILHAGGKDSLKIKKVSLYEEETMIDSAEPNEELAPLGKIEVSLELRKWNPSRKLQLKIDYEAAENKTDLNGIFQVDPLL</sequence>
<dbReference type="SUPFAM" id="SSF52833">
    <property type="entry name" value="Thioredoxin-like"/>
    <property type="match status" value="1"/>
</dbReference>
<dbReference type="Gene3D" id="3.40.30.10">
    <property type="entry name" value="Glutaredoxin"/>
    <property type="match status" value="1"/>
</dbReference>
<organism evidence="1">
    <name type="scientific">marine sediment metagenome</name>
    <dbReference type="NCBI Taxonomy" id="412755"/>
    <lineage>
        <taxon>unclassified sequences</taxon>
        <taxon>metagenomes</taxon>
        <taxon>ecological metagenomes</taxon>
    </lineage>
</organism>
<gene>
    <name evidence="1" type="ORF">LCGC14_1646290</name>
</gene>
<comment type="caution">
    <text evidence="1">The sequence shown here is derived from an EMBL/GenBank/DDBJ whole genome shotgun (WGS) entry which is preliminary data.</text>
</comment>
<protein>
    <submittedName>
        <fullName evidence="1">Uncharacterized protein</fullName>
    </submittedName>
</protein>
<accession>A0A0F9HY41</accession>
<dbReference type="AlphaFoldDB" id="A0A0F9HY41"/>
<dbReference type="EMBL" id="LAZR01013784">
    <property type="protein sequence ID" value="KKM20356.1"/>
    <property type="molecule type" value="Genomic_DNA"/>
</dbReference>
<name>A0A0F9HY41_9ZZZZ</name>
<evidence type="ECO:0000313" key="1">
    <source>
        <dbReference type="EMBL" id="KKM20356.1"/>
    </source>
</evidence>